<dbReference type="SUPFAM" id="SSF54593">
    <property type="entry name" value="Glyoxalase/Bleomycin resistance protein/Dihydroxybiphenyl dioxygenase"/>
    <property type="match status" value="1"/>
</dbReference>
<dbReference type="InterPro" id="IPR037523">
    <property type="entry name" value="VOC_core"/>
</dbReference>
<dbReference type="AlphaFoldDB" id="A0A6N1VJ43"/>
<dbReference type="Proteomes" id="UP000509367">
    <property type="component" value="Chromosome"/>
</dbReference>
<accession>A0A6N1VJ43</accession>
<dbReference type="EMBL" id="CP054836">
    <property type="protein sequence ID" value="QKV19765.1"/>
    <property type="molecule type" value="Genomic_DNA"/>
</dbReference>
<feature type="domain" description="VOC" evidence="1">
    <location>
        <begin position="6"/>
        <end position="131"/>
    </location>
</feature>
<proteinExistence type="predicted"/>
<dbReference type="PROSITE" id="PS51819">
    <property type="entry name" value="VOC"/>
    <property type="match status" value="1"/>
</dbReference>
<organism evidence="2 3">
    <name type="scientific">Oricola thermophila</name>
    <dbReference type="NCBI Taxonomy" id="2742145"/>
    <lineage>
        <taxon>Bacteria</taxon>
        <taxon>Pseudomonadati</taxon>
        <taxon>Pseudomonadota</taxon>
        <taxon>Alphaproteobacteria</taxon>
        <taxon>Hyphomicrobiales</taxon>
        <taxon>Ahrensiaceae</taxon>
        <taxon>Oricola</taxon>
    </lineage>
</organism>
<dbReference type="Pfam" id="PF00903">
    <property type="entry name" value="Glyoxalase"/>
    <property type="match status" value="1"/>
</dbReference>
<name>A0A6N1VJ43_9HYPH</name>
<evidence type="ECO:0000313" key="3">
    <source>
        <dbReference type="Proteomes" id="UP000509367"/>
    </source>
</evidence>
<protein>
    <submittedName>
        <fullName evidence="2">VOC family protein</fullName>
    </submittedName>
</protein>
<dbReference type="InterPro" id="IPR004360">
    <property type="entry name" value="Glyas_Fos-R_dOase_dom"/>
</dbReference>
<dbReference type="Gene3D" id="3.10.180.10">
    <property type="entry name" value="2,3-Dihydroxybiphenyl 1,2-Dioxygenase, domain 1"/>
    <property type="match status" value="1"/>
</dbReference>
<keyword evidence="3" id="KW-1185">Reference proteome</keyword>
<sequence length="137" mass="15005">MPRLDGILETALYVADLEAAERFYGSVMGLDRIARVEGRHVFFACGKGVLLLFNPERTAVPPSDPAMPVPAHGAHGPGHACFRVDPVEIDAWRAHLEAAGVEIEADFRWPNGARSIYFRDPAGNSLEIAEPKLWGLE</sequence>
<evidence type="ECO:0000259" key="1">
    <source>
        <dbReference type="PROSITE" id="PS51819"/>
    </source>
</evidence>
<reference evidence="2 3" key="1">
    <citation type="submission" date="2020-06" db="EMBL/GenBank/DDBJ databases">
        <title>Oricola thermophila sp. nov. isolated from a tidal sediments.</title>
        <authorList>
            <person name="Kwon K.K."/>
            <person name="Yang S.-H."/>
            <person name="Park M.-J."/>
        </authorList>
    </citation>
    <scope>NUCLEOTIDE SEQUENCE [LARGE SCALE GENOMIC DNA]</scope>
    <source>
        <strain evidence="2 3">MEBiC13590</strain>
    </source>
</reference>
<evidence type="ECO:0000313" key="2">
    <source>
        <dbReference type="EMBL" id="QKV19765.1"/>
    </source>
</evidence>
<dbReference type="InterPro" id="IPR029068">
    <property type="entry name" value="Glyas_Bleomycin-R_OHBP_Dase"/>
</dbReference>
<dbReference type="InterPro" id="IPR050383">
    <property type="entry name" value="GlyoxalaseI/FosfomycinResist"/>
</dbReference>
<dbReference type="PANTHER" id="PTHR21366">
    <property type="entry name" value="GLYOXALASE FAMILY PROTEIN"/>
    <property type="match status" value="1"/>
</dbReference>
<dbReference type="RefSeq" id="WP_175277656.1">
    <property type="nucleotide sequence ID" value="NZ_CP054836.1"/>
</dbReference>
<gene>
    <name evidence="2" type="ORF">HTY61_15540</name>
</gene>
<dbReference type="KEGG" id="orm:HTY61_15540"/>